<protein>
    <submittedName>
        <fullName evidence="6">Bile acid:sodium symporter family protein</fullName>
    </submittedName>
</protein>
<comment type="caution">
    <text evidence="6">The sequence shown here is derived from an EMBL/GenBank/DDBJ whole genome shotgun (WGS) entry which is preliminary data.</text>
</comment>
<feature type="transmembrane region" description="Helical" evidence="5">
    <location>
        <begin position="71"/>
        <end position="93"/>
    </location>
</feature>
<evidence type="ECO:0000256" key="1">
    <source>
        <dbReference type="ARBA" id="ARBA00004141"/>
    </source>
</evidence>
<evidence type="ECO:0000256" key="4">
    <source>
        <dbReference type="ARBA" id="ARBA00023136"/>
    </source>
</evidence>
<feature type="transmembrane region" description="Helical" evidence="5">
    <location>
        <begin position="220"/>
        <end position="245"/>
    </location>
</feature>
<evidence type="ECO:0000256" key="2">
    <source>
        <dbReference type="ARBA" id="ARBA00022692"/>
    </source>
</evidence>
<dbReference type="PANTHER" id="PTHR10361">
    <property type="entry name" value="SODIUM-BILE ACID COTRANSPORTER"/>
    <property type="match status" value="1"/>
</dbReference>
<organism evidence="6 7">
    <name type="scientific">Megasphaera hexanoica</name>
    <dbReference type="NCBI Taxonomy" id="1675036"/>
    <lineage>
        <taxon>Bacteria</taxon>
        <taxon>Bacillati</taxon>
        <taxon>Bacillota</taxon>
        <taxon>Negativicutes</taxon>
        <taxon>Veillonellales</taxon>
        <taxon>Veillonellaceae</taxon>
        <taxon>Megasphaera</taxon>
    </lineage>
</organism>
<feature type="transmembrane region" description="Helical" evidence="5">
    <location>
        <begin position="42"/>
        <end position="59"/>
    </location>
</feature>
<evidence type="ECO:0000313" key="6">
    <source>
        <dbReference type="EMBL" id="MFG6272042.1"/>
    </source>
</evidence>
<dbReference type="InterPro" id="IPR002657">
    <property type="entry name" value="BilAc:Na_symport/Acr3"/>
</dbReference>
<keyword evidence="4 5" id="KW-0472">Membrane</keyword>
<dbReference type="Gene3D" id="1.20.1530.20">
    <property type="match status" value="1"/>
</dbReference>
<feature type="transmembrane region" description="Helical" evidence="5">
    <location>
        <begin position="158"/>
        <end position="184"/>
    </location>
</feature>
<dbReference type="InterPro" id="IPR038770">
    <property type="entry name" value="Na+/solute_symporter_sf"/>
</dbReference>
<keyword evidence="3 5" id="KW-1133">Transmembrane helix</keyword>
<sequence length="332" mass="35299">MMNFVTKVSGFVGKNLTWLVLLTIVGGYFVPSGFTWAVKNTVWLLGVVMFGMGMTLHASDFKLVLQRPREVLAGTVCHYTIMPLVAYALVMVFGLTPELAVGMVLLGSCPSGTASNVMSFLAKGDVPLAVSITTVSTLLAPVMMPFLVWALAGQWVTVSFLSMAMTVMKVILVPLVLGLLVHRLVGETYLVQMQKVLVLVSAFAVLSILGGVVAVNGAKIVSLGVFMVVLVLLHNLFGFALGYFITGKLGFGKRQQHSVTLEVGMQNDALALSICSIYFAPAVAIPAAVGAAVHQITGSMLAGLFARNMDKYEARQQAASMKEETAPAPSAH</sequence>
<dbReference type="PANTHER" id="PTHR10361:SF28">
    <property type="entry name" value="P3 PROTEIN-RELATED"/>
    <property type="match status" value="1"/>
</dbReference>
<feature type="transmembrane region" description="Helical" evidence="5">
    <location>
        <begin position="12"/>
        <end position="30"/>
    </location>
</feature>
<comment type="subcellular location">
    <subcellularLocation>
        <location evidence="1">Membrane</location>
        <topology evidence="1">Multi-pass membrane protein</topology>
    </subcellularLocation>
</comment>
<feature type="transmembrane region" description="Helical" evidence="5">
    <location>
        <begin position="196"/>
        <end position="214"/>
    </location>
</feature>
<dbReference type="Pfam" id="PF01758">
    <property type="entry name" value="SBF"/>
    <property type="match status" value="1"/>
</dbReference>
<dbReference type="EMBL" id="JBIEKR010000002">
    <property type="protein sequence ID" value="MFG6272042.1"/>
    <property type="molecule type" value="Genomic_DNA"/>
</dbReference>
<evidence type="ECO:0000256" key="5">
    <source>
        <dbReference type="SAM" id="Phobius"/>
    </source>
</evidence>
<dbReference type="RefSeq" id="WP_201784354.1">
    <property type="nucleotide sequence ID" value="NZ_CP011940.1"/>
</dbReference>
<keyword evidence="7" id="KW-1185">Reference proteome</keyword>
<gene>
    <name evidence="6" type="ORF">ACGTZG_02430</name>
</gene>
<keyword evidence="2 5" id="KW-0812">Transmembrane</keyword>
<reference evidence="6 7" key="1">
    <citation type="submission" date="2024-10" db="EMBL/GenBank/DDBJ databases">
        <authorList>
            <person name="Sang B.-I."/>
            <person name="Prabhaharan D."/>
        </authorList>
    </citation>
    <scope>NUCLEOTIDE SEQUENCE [LARGE SCALE GENOMIC DNA]</scope>
    <source>
        <strain evidence="6 7">MH</strain>
    </source>
</reference>
<dbReference type="InterPro" id="IPR004710">
    <property type="entry name" value="Bilac:Na_transpt"/>
</dbReference>
<dbReference type="Proteomes" id="UP001605989">
    <property type="component" value="Unassembled WGS sequence"/>
</dbReference>
<evidence type="ECO:0000256" key="3">
    <source>
        <dbReference type="ARBA" id="ARBA00022989"/>
    </source>
</evidence>
<feature type="transmembrane region" description="Helical" evidence="5">
    <location>
        <begin position="128"/>
        <end position="152"/>
    </location>
</feature>
<name>A0ABW7DMC8_9FIRM</name>
<evidence type="ECO:0000313" key="7">
    <source>
        <dbReference type="Proteomes" id="UP001605989"/>
    </source>
</evidence>
<proteinExistence type="predicted"/>
<accession>A0ABW7DMC8</accession>